<dbReference type="PANTHER" id="PTHR48169">
    <property type="entry name" value="DED DOMAIN-CONTAINING PROTEIN"/>
    <property type="match status" value="1"/>
</dbReference>
<dbReference type="Pfam" id="PF01335">
    <property type="entry name" value="DED"/>
    <property type="match status" value="2"/>
</dbReference>
<dbReference type="GeneID" id="100136459"/>
<dbReference type="EMBL" id="AY950616">
    <property type="protein sequence ID" value="AAY86321.1"/>
    <property type="molecule type" value="mRNA"/>
</dbReference>
<feature type="domain" description="DED" evidence="2">
    <location>
        <begin position="93"/>
        <end position="135"/>
    </location>
</feature>
<dbReference type="InterPro" id="IPR011029">
    <property type="entry name" value="DEATH-like_dom_sf"/>
</dbReference>
<dbReference type="SUPFAM" id="SSF47986">
    <property type="entry name" value="DEATH domain"/>
    <property type="match status" value="2"/>
</dbReference>
<evidence type="ECO:0000313" key="5">
    <source>
        <dbReference type="RefSeq" id="NP_001117063.1"/>
    </source>
</evidence>
<dbReference type="InterPro" id="IPR001875">
    <property type="entry name" value="DED_dom"/>
</dbReference>
<dbReference type="GO" id="GO:0042981">
    <property type="term" value="P:regulation of apoptotic process"/>
    <property type="evidence" value="ECO:0007669"/>
    <property type="project" value="InterPro"/>
</dbReference>
<keyword evidence="4" id="KW-1185">Reference proteome</keyword>
<dbReference type="CDD" id="cd08792">
    <property type="entry name" value="DED_Caspase_8_10_r1"/>
    <property type="match status" value="1"/>
</dbReference>
<reference evidence="5" key="2">
    <citation type="submission" date="2022-04" db="UniProtKB">
        <authorList>
            <consortium name="RefSeq"/>
        </authorList>
    </citation>
    <scope>IDENTIFICATION</scope>
</reference>
<name>Q1XAU1_SALSA</name>
<dbReference type="AlphaFoldDB" id="Q1XAU1"/>
<dbReference type="STRING" id="8030.ENSSSAP00000034747"/>
<dbReference type="PROSITE" id="PS50168">
    <property type="entry name" value="DED"/>
    <property type="match status" value="2"/>
</dbReference>
<dbReference type="Proteomes" id="UP001652741">
    <property type="component" value="Chromosome ssa03"/>
</dbReference>
<evidence type="ECO:0000313" key="4">
    <source>
        <dbReference type="Proteomes" id="UP001652741"/>
    </source>
</evidence>
<sequence length="135" mass="15663">MDLRLLSRIDEELDSSEVAALCFLCTDVLKRKRLETVEDGRGLFLRLQEKSLLEDHYFLSQLLSVIGRLDLLRLLETDSRQPTQTDACPALSQYRRMLYKVSEDVTKENLTKMKFLLSDKLPRGRLDLCTVRTPT</sequence>
<dbReference type="RefSeq" id="NP_001117063.1">
    <property type="nucleotide sequence ID" value="NM_001123591.1"/>
</dbReference>
<proteinExistence type="evidence at transcript level"/>
<evidence type="ECO:0000256" key="1">
    <source>
        <dbReference type="ARBA" id="ARBA00022703"/>
    </source>
</evidence>
<reference evidence="3" key="1">
    <citation type="submission" date="2005-03" db="EMBL/GenBank/DDBJ databases">
        <title>Isolation and characterization of a caspase 8 gene in Atlantic salmon Salmo salar.</title>
        <authorList>
            <person name="Collet B."/>
            <person name="Bird S."/>
            <person name="Secombes C.J."/>
            <person name="Snow M."/>
        </authorList>
    </citation>
    <scope>NUCLEOTIDE SEQUENCE</scope>
</reference>
<protein>
    <submittedName>
        <fullName evidence="3 5">Caspase 8-like protein</fullName>
    </submittedName>
</protein>
<accession>Q1XAU1</accession>
<organism evidence="3">
    <name type="scientific">Salmo salar</name>
    <name type="common">Atlantic salmon</name>
    <dbReference type="NCBI Taxonomy" id="8030"/>
    <lineage>
        <taxon>Eukaryota</taxon>
        <taxon>Metazoa</taxon>
        <taxon>Chordata</taxon>
        <taxon>Craniata</taxon>
        <taxon>Vertebrata</taxon>
        <taxon>Euteleostomi</taxon>
        <taxon>Actinopterygii</taxon>
        <taxon>Neopterygii</taxon>
        <taxon>Teleostei</taxon>
        <taxon>Protacanthopterygii</taxon>
        <taxon>Salmoniformes</taxon>
        <taxon>Salmonidae</taxon>
        <taxon>Salmoninae</taxon>
        <taxon>Salmo</taxon>
    </lineage>
</organism>
<dbReference type="KEGG" id="sasa:100136459"/>
<dbReference type="PANTHER" id="PTHR48169:SF7">
    <property type="entry name" value="CASPASE 10"/>
    <property type="match status" value="1"/>
</dbReference>
<evidence type="ECO:0000259" key="2">
    <source>
        <dbReference type="PROSITE" id="PS50168"/>
    </source>
</evidence>
<dbReference type="OrthoDB" id="6114029at2759"/>
<dbReference type="SMART" id="SM00031">
    <property type="entry name" value="DED"/>
    <property type="match status" value="1"/>
</dbReference>
<feature type="domain" description="DED" evidence="2">
    <location>
        <begin position="1"/>
        <end position="77"/>
    </location>
</feature>
<dbReference type="PaxDb" id="8030-ENSSSAP00000034747"/>
<keyword evidence="1" id="KW-0053">Apoptosis</keyword>
<evidence type="ECO:0000313" key="3">
    <source>
        <dbReference type="EMBL" id="AAY86321.1"/>
    </source>
</evidence>
<gene>
    <name evidence="5" type="primary">LOC100136459</name>
</gene>
<dbReference type="GO" id="GO:0006915">
    <property type="term" value="P:apoptotic process"/>
    <property type="evidence" value="ECO:0007669"/>
    <property type="project" value="UniProtKB-KW"/>
</dbReference>
<dbReference type="Gene3D" id="1.10.533.10">
    <property type="entry name" value="Death Domain, Fas"/>
    <property type="match status" value="2"/>
</dbReference>